<dbReference type="Proteomes" id="UP001272137">
    <property type="component" value="Unassembled WGS sequence"/>
</dbReference>
<evidence type="ECO:0000313" key="1">
    <source>
        <dbReference type="EMBL" id="MDW9251803.1"/>
    </source>
</evidence>
<evidence type="ECO:0000313" key="2">
    <source>
        <dbReference type="Proteomes" id="UP001272137"/>
    </source>
</evidence>
<sequence length="50" mass="5659">MRFIRFRARDFPHSTPAIFFDRLNNGASLQSIIAPSAIGSPPLHRRITAH</sequence>
<dbReference type="AlphaFoldDB" id="A0AAW9CRV9"/>
<name>A0AAW9CRV9_BURTH</name>
<organism evidence="1 2">
    <name type="scientific">Burkholderia thailandensis</name>
    <dbReference type="NCBI Taxonomy" id="57975"/>
    <lineage>
        <taxon>Bacteria</taxon>
        <taxon>Pseudomonadati</taxon>
        <taxon>Pseudomonadota</taxon>
        <taxon>Betaproteobacteria</taxon>
        <taxon>Burkholderiales</taxon>
        <taxon>Burkholderiaceae</taxon>
        <taxon>Burkholderia</taxon>
        <taxon>pseudomallei group</taxon>
    </lineage>
</organism>
<gene>
    <name evidence="1" type="ORF">C7S16_4892</name>
</gene>
<dbReference type="EMBL" id="QXCT01000001">
    <property type="protein sequence ID" value="MDW9251803.1"/>
    <property type="molecule type" value="Genomic_DNA"/>
</dbReference>
<accession>A0AAW9CRV9</accession>
<reference evidence="1" key="1">
    <citation type="submission" date="2018-08" db="EMBL/GenBank/DDBJ databases">
        <title>Identification of Burkholderia cepacia strains that express a Burkholderia pseudomallei-like capsular polysaccharide.</title>
        <authorList>
            <person name="Burtnick M.N."/>
            <person name="Vongsouvath M."/>
            <person name="Newton P."/>
            <person name="Wuthiekanun V."/>
            <person name="Limmathurotsakul D."/>
            <person name="Brett P.J."/>
            <person name="Chantratita N."/>
            <person name="Dance D.A."/>
        </authorList>
    </citation>
    <scope>NUCLEOTIDE SEQUENCE</scope>
    <source>
        <strain evidence="1">SBXCC001</strain>
    </source>
</reference>
<comment type="caution">
    <text evidence="1">The sequence shown here is derived from an EMBL/GenBank/DDBJ whole genome shotgun (WGS) entry which is preliminary data.</text>
</comment>
<proteinExistence type="predicted"/>
<protein>
    <submittedName>
        <fullName evidence="1">Uncharacterized protein</fullName>
    </submittedName>
</protein>